<keyword evidence="1" id="KW-0732">Signal</keyword>
<evidence type="ECO:0000259" key="2">
    <source>
        <dbReference type="PROSITE" id="PS51408"/>
    </source>
</evidence>
<dbReference type="GO" id="GO:0006826">
    <property type="term" value="P:iron ion transport"/>
    <property type="evidence" value="ECO:0007669"/>
    <property type="project" value="TreeGrafter"/>
</dbReference>
<evidence type="ECO:0000256" key="1">
    <source>
        <dbReference type="SAM" id="SignalP"/>
    </source>
</evidence>
<evidence type="ECO:0000313" key="3">
    <source>
        <dbReference type="EMBL" id="KAG6463177.1"/>
    </source>
</evidence>
<dbReference type="PROSITE" id="PS51408">
    <property type="entry name" value="TRANSFERRIN_LIKE_4"/>
    <property type="match status" value="2"/>
</dbReference>
<dbReference type="GO" id="GO:0005615">
    <property type="term" value="C:extracellular space"/>
    <property type="evidence" value="ECO:0007669"/>
    <property type="project" value="TreeGrafter"/>
</dbReference>
<feature type="signal peptide" evidence="1">
    <location>
        <begin position="1"/>
        <end position="16"/>
    </location>
</feature>
<protein>
    <recommendedName>
        <fullName evidence="2">Transferrin-like domain-containing protein</fullName>
    </recommendedName>
</protein>
<feature type="domain" description="Transferrin-like" evidence="2">
    <location>
        <begin position="381"/>
        <end position="724"/>
    </location>
</feature>
<feature type="chain" id="PRO_5037816731" description="Transferrin-like domain-containing protein" evidence="1">
    <location>
        <begin position="17"/>
        <end position="760"/>
    </location>
</feature>
<dbReference type="GO" id="GO:0005769">
    <property type="term" value="C:early endosome"/>
    <property type="evidence" value="ECO:0007669"/>
    <property type="project" value="TreeGrafter"/>
</dbReference>
<feature type="domain" description="Transferrin-like" evidence="2">
    <location>
        <begin position="19"/>
        <end position="376"/>
    </location>
</feature>
<dbReference type="GO" id="GO:0055037">
    <property type="term" value="C:recycling endosome"/>
    <property type="evidence" value="ECO:0007669"/>
    <property type="project" value="TreeGrafter"/>
</dbReference>
<reference evidence="3" key="2">
    <citation type="submission" date="2020-12" db="EMBL/GenBank/DDBJ databases">
        <authorList>
            <person name="Kanost M."/>
        </authorList>
    </citation>
    <scope>NUCLEOTIDE SEQUENCE</scope>
</reference>
<accession>A0A922CYK2</accession>
<dbReference type="OrthoDB" id="8183540at2759"/>
<dbReference type="CDD" id="cd13529">
    <property type="entry name" value="PBP2_transferrin"/>
    <property type="match status" value="1"/>
</dbReference>
<dbReference type="AlphaFoldDB" id="A0A922CYK2"/>
<dbReference type="GO" id="GO:0005886">
    <property type="term" value="C:plasma membrane"/>
    <property type="evidence" value="ECO:0007669"/>
    <property type="project" value="TreeGrafter"/>
</dbReference>
<comment type="caution">
    <text evidence="3">The sequence shown here is derived from an EMBL/GenBank/DDBJ whole genome shotgun (WGS) entry which is preliminary data.</text>
</comment>
<dbReference type="EMBL" id="JH668953">
    <property type="protein sequence ID" value="KAG6463177.1"/>
    <property type="molecule type" value="Genomic_DNA"/>
</dbReference>
<proteinExistence type="predicted"/>
<name>A0A922CYK2_MANSE</name>
<organism evidence="3 4">
    <name type="scientific">Manduca sexta</name>
    <name type="common">Tobacco hawkmoth</name>
    <name type="synonym">Tobacco hornworm</name>
    <dbReference type="NCBI Taxonomy" id="7130"/>
    <lineage>
        <taxon>Eukaryota</taxon>
        <taxon>Metazoa</taxon>
        <taxon>Ecdysozoa</taxon>
        <taxon>Arthropoda</taxon>
        <taxon>Hexapoda</taxon>
        <taxon>Insecta</taxon>
        <taxon>Pterygota</taxon>
        <taxon>Neoptera</taxon>
        <taxon>Endopterygota</taxon>
        <taxon>Lepidoptera</taxon>
        <taxon>Glossata</taxon>
        <taxon>Ditrysia</taxon>
        <taxon>Bombycoidea</taxon>
        <taxon>Sphingidae</taxon>
        <taxon>Sphinginae</taxon>
        <taxon>Sphingini</taxon>
        <taxon>Manduca</taxon>
    </lineage>
</organism>
<dbReference type="SMART" id="SM00094">
    <property type="entry name" value="TR_FER"/>
    <property type="match status" value="1"/>
</dbReference>
<dbReference type="SUPFAM" id="SSF53850">
    <property type="entry name" value="Periplasmic binding protein-like II"/>
    <property type="match status" value="2"/>
</dbReference>
<dbReference type="PANTHER" id="PTHR11485:SF57">
    <property type="entry name" value="TRANSFERRIN"/>
    <property type="match status" value="1"/>
</dbReference>
<dbReference type="InterPro" id="IPR001156">
    <property type="entry name" value="Transferrin-like_dom"/>
</dbReference>
<dbReference type="PANTHER" id="PTHR11485">
    <property type="entry name" value="TRANSFERRIN"/>
    <property type="match status" value="1"/>
</dbReference>
<reference evidence="3" key="1">
    <citation type="journal article" date="2016" name="Insect Biochem. Mol. Biol.">
        <title>Multifaceted biological insights from a draft genome sequence of the tobacco hornworm moth, Manduca sexta.</title>
        <authorList>
            <person name="Kanost M.R."/>
            <person name="Arrese E.L."/>
            <person name="Cao X."/>
            <person name="Chen Y.R."/>
            <person name="Chellapilla S."/>
            <person name="Goldsmith M.R."/>
            <person name="Grosse-Wilde E."/>
            <person name="Heckel D.G."/>
            <person name="Herndon N."/>
            <person name="Jiang H."/>
            <person name="Papanicolaou A."/>
            <person name="Qu J."/>
            <person name="Soulages J.L."/>
            <person name="Vogel H."/>
            <person name="Walters J."/>
            <person name="Waterhouse R.M."/>
            <person name="Ahn S.J."/>
            <person name="Almeida F.C."/>
            <person name="An C."/>
            <person name="Aqrawi P."/>
            <person name="Bretschneider A."/>
            <person name="Bryant W.B."/>
            <person name="Bucks S."/>
            <person name="Chao H."/>
            <person name="Chevignon G."/>
            <person name="Christen J.M."/>
            <person name="Clarke D.F."/>
            <person name="Dittmer N.T."/>
            <person name="Ferguson L.C.F."/>
            <person name="Garavelou S."/>
            <person name="Gordon K.H.J."/>
            <person name="Gunaratna R.T."/>
            <person name="Han Y."/>
            <person name="Hauser F."/>
            <person name="He Y."/>
            <person name="Heidel-Fischer H."/>
            <person name="Hirsh A."/>
            <person name="Hu Y."/>
            <person name="Jiang H."/>
            <person name="Kalra D."/>
            <person name="Klinner C."/>
            <person name="Konig C."/>
            <person name="Kovar C."/>
            <person name="Kroll A.R."/>
            <person name="Kuwar S.S."/>
            <person name="Lee S.L."/>
            <person name="Lehman R."/>
            <person name="Li K."/>
            <person name="Li Z."/>
            <person name="Liang H."/>
            <person name="Lovelace S."/>
            <person name="Lu Z."/>
            <person name="Mansfield J.H."/>
            <person name="McCulloch K.J."/>
            <person name="Mathew T."/>
            <person name="Morton B."/>
            <person name="Muzny D.M."/>
            <person name="Neunemann D."/>
            <person name="Ongeri F."/>
            <person name="Pauchet Y."/>
            <person name="Pu L.L."/>
            <person name="Pyrousis I."/>
            <person name="Rao X.J."/>
            <person name="Redding A."/>
            <person name="Roesel C."/>
            <person name="Sanchez-Gracia A."/>
            <person name="Schaack S."/>
            <person name="Shukla A."/>
            <person name="Tetreau G."/>
            <person name="Wang Y."/>
            <person name="Xiong G.H."/>
            <person name="Traut W."/>
            <person name="Walsh T.K."/>
            <person name="Worley K.C."/>
            <person name="Wu D."/>
            <person name="Wu W."/>
            <person name="Wu Y.Q."/>
            <person name="Zhang X."/>
            <person name="Zou Z."/>
            <person name="Zucker H."/>
            <person name="Briscoe A.D."/>
            <person name="Burmester T."/>
            <person name="Clem R.J."/>
            <person name="Feyereisen R."/>
            <person name="Grimmelikhuijzen C.J.P."/>
            <person name="Hamodrakas S.J."/>
            <person name="Hansson B.S."/>
            <person name="Huguet E."/>
            <person name="Jermiin L.S."/>
            <person name="Lan Q."/>
            <person name="Lehman H.K."/>
            <person name="Lorenzen M."/>
            <person name="Merzendorfer H."/>
            <person name="Michalopoulos I."/>
            <person name="Morton D.B."/>
            <person name="Muthukrishnan S."/>
            <person name="Oakeshott J.G."/>
            <person name="Palmer W."/>
            <person name="Park Y."/>
            <person name="Passarelli A.L."/>
            <person name="Rozas J."/>
            <person name="Schwartz L.M."/>
            <person name="Smith W."/>
            <person name="Southgate A."/>
            <person name="Vilcinskas A."/>
            <person name="Vogt R."/>
            <person name="Wang P."/>
            <person name="Werren J."/>
            <person name="Yu X.Q."/>
            <person name="Zhou J.J."/>
            <person name="Brown S.J."/>
            <person name="Scherer S.E."/>
            <person name="Richards S."/>
            <person name="Blissard G.W."/>
        </authorList>
    </citation>
    <scope>NUCLEOTIDE SEQUENCE</scope>
</reference>
<dbReference type="PRINTS" id="PR00422">
    <property type="entry name" value="TRANSFERRIN"/>
</dbReference>
<dbReference type="Gene3D" id="3.40.190.10">
    <property type="entry name" value="Periplasmic binding protein-like II"/>
    <property type="match status" value="3"/>
</dbReference>
<evidence type="ECO:0000313" key="4">
    <source>
        <dbReference type="Proteomes" id="UP000791440"/>
    </source>
</evidence>
<dbReference type="Proteomes" id="UP000791440">
    <property type="component" value="Unassembled WGS sequence"/>
</dbReference>
<gene>
    <name evidence="3" type="ORF">O3G_MSEX013719</name>
</gene>
<sequence>MEIKLLILFVIGCVSAQSYKVCIPSSSSNVCQSLERDGSQAVCERIETRIDCALRLARGQADIGYFSEEEVLLLAQQQPNDNRIVATVRDVSRMEPYAFEAVAVVPNSHNGGLEGLRGGKYCHPGLDQVDLRWSPRVLKTLEQEAARTDRCPTNEVAGRTAEDLEVETLSTFFSAACRPGMWSTNSSVDLDLKSKNPSLCSLCGVSASCSGYSIDMGINIAGVRNENRHIQALECMRVNNNDSTPVVAYAAWLHVREFFNLRNPQDAGSYSLLCPNGTLSPLNADALNRATAPCSFVKQPWGAIVASTSSAPAVLNSLRTWWPNGADPGSSSWQSVLFGAVAGGANARVVFEDAPISPANYTGNIRPMPNVESVVGCLPARRWCTRSAAEQSKCSWIRSAAHSLGLQPSLACLQRASVFECLEDIKNERADFISAPSNYGYIARSNYNLAPVKMVQNGRAAQSRIAAFVKEAAAQENITRFENLRDKNACFPEFGGLAYVAFIRVAHERSVISRSQCDYAQAAGEFFGGACAPGAVDASHAINPGTSFNASVLCSTCRLANGNVSDFTCAWDYSNRFYGNNGSLACLADPRSDFAVLNLNNIGSHLSSVGLQANQLRALCSNNTLAATPGVTVDDNCLLANVVDAEVLARRGDPLYNALNAFFDSLDLYFGYNAATGTQLINFEIFSSFDGISDLLFKDSTIGLTEPSIESSHLPARNYMELFAHLDACNRAPGVPDFANRITFPLLTTIVMALLAQIIH</sequence>
<dbReference type="Pfam" id="PF00405">
    <property type="entry name" value="Transferrin"/>
    <property type="match status" value="2"/>
</dbReference>
<keyword evidence="4" id="KW-1185">Reference proteome</keyword>